<gene>
    <name evidence="2" type="ORF">SAMN02745166_03692</name>
</gene>
<protein>
    <submittedName>
        <fullName evidence="2">Uncharacterized protein</fullName>
    </submittedName>
</protein>
<reference evidence="3" key="1">
    <citation type="submission" date="2017-02" db="EMBL/GenBank/DDBJ databases">
        <authorList>
            <person name="Varghese N."/>
            <person name="Submissions S."/>
        </authorList>
    </citation>
    <scope>NUCLEOTIDE SEQUENCE [LARGE SCALE GENOMIC DNA]</scope>
    <source>
        <strain evidence="3">ATCC 700200</strain>
    </source>
</reference>
<sequence length="114" mass="12814">MKNLLPLLLLAIATCATQAAELHLKPADIERLELRLTYETKPQVRVYFQGDKLEEVQDVVENNLGKPISIYMNESLIVEPTLKEPLKAKLQYLTLTFADFATAAQVARGFVPTK</sequence>
<feature type="chain" id="PRO_5013250583" evidence="1">
    <location>
        <begin position="20"/>
        <end position="114"/>
    </location>
</feature>
<name>A0A1T4YM30_9BACT</name>
<dbReference type="OrthoDB" id="9888194at2"/>
<organism evidence="2 3">
    <name type="scientific">Prosthecobacter debontii</name>
    <dbReference type="NCBI Taxonomy" id="48467"/>
    <lineage>
        <taxon>Bacteria</taxon>
        <taxon>Pseudomonadati</taxon>
        <taxon>Verrucomicrobiota</taxon>
        <taxon>Verrucomicrobiia</taxon>
        <taxon>Verrucomicrobiales</taxon>
        <taxon>Verrucomicrobiaceae</taxon>
        <taxon>Prosthecobacter</taxon>
    </lineage>
</organism>
<accession>A0A1T4YM30</accession>
<keyword evidence="1" id="KW-0732">Signal</keyword>
<evidence type="ECO:0000313" key="3">
    <source>
        <dbReference type="Proteomes" id="UP000190774"/>
    </source>
</evidence>
<proteinExistence type="predicted"/>
<evidence type="ECO:0000256" key="1">
    <source>
        <dbReference type="SAM" id="SignalP"/>
    </source>
</evidence>
<feature type="signal peptide" evidence="1">
    <location>
        <begin position="1"/>
        <end position="19"/>
    </location>
</feature>
<dbReference type="EMBL" id="FUYE01000014">
    <property type="protein sequence ID" value="SKB02812.1"/>
    <property type="molecule type" value="Genomic_DNA"/>
</dbReference>
<dbReference type="Proteomes" id="UP000190774">
    <property type="component" value="Unassembled WGS sequence"/>
</dbReference>
<dbReference type="RefSeq" id="WP_078814864.1">
    <property type="nucleotide sequence ID" value="NZ_FUYE01000014.1"/>
</dbReference>
<evidence type="ECO:0000313" key="2">
    <source>
        <dbReference type="EMBL" id="SKB02812.1"/>
    </source>
</evidence>
<keyword evidence="3" id="KW-1185">Reference proteome</keyword>
<dbReference type="AlphaFoldDB" id="A0A1T4YM30"/>